<dbReference type="VEuPathDB" id="FungiDB:I7I53_11038"/>
<dbReference type="Proteomes" id="UP000663419">
    <property type="component" value="Chromosome 1"/>
</dbReference>
<proteinExistence type="predicted"/>
<sequence>MDDYWSTPSSTSFTYPRQTARRCRDKFGRSHYCPDKDILGPLVGVFIGLLVLIVCLGCFVRRKRRKVMETDTSPSAVEVDQPPPAYTPREPNSDTGQAQQSNMEMQRPANVYRSGTSW</sequence>
<feature type="compositionally biased region" description="Polar residues" evidence="1">
    <location>
        <begin position="93"/>
        <end position="104"/>
    </location>
</feature>
<dbReference type="EMBL" id="CP069102">
    <property type="protein sequence ID" value="QSS50373.1"/>
    <property type="molecule type" value="Genomic_DNA"/>
</dbReference>
<name>A0A8A1LCH9_AJEC8</name>
<reference evidence="3" key="1">
    <citation type="submission" date="2021-01" db="EMBL/GenBank/DDBJ databases">
        <title>Chromosome-level genome assembly of a human fungal pathogen reveals clustering of transcriptionally co-regulated genes.</title>
        <authorList>
            <person name="Voorhies M."/>
            <person name="Cohen S."/>
            <person name="Shea T.P."/>
            <person name="Petrus S."/>
            <person name="Munoz J.F."/>
            <person name="Poplawski S."/>
            <person name="Goldman W.E."/>
            <person name="Michael T."/>
            <person name="Cuomo C.A."/>
            <person name="Sil A."/>
            <person name="Beyhan S."/>
        </authorList>
    </citation>
    <scope>NUCLEOTIDE SEQUENCE</scope>
    <source>
        <strain evidence="3">H88</strain>
    </source>
</reference>
<protein>
    <submittedName>
        <fullName evidence="3">Uncharacterized protein</fullName>
    </submittedName>
</protein>
<keyword evidence="2" id="KW-1133">Transmembrane helix</keyword>
<feature type="transmembrane region" description="Helical" evidence="2">
    <location>
        <begin position="38"/>
        <end position="60"/>
    </location>
</feature>
<gene>
    <name evidence="3" type="ORF">I7I53_11038</name>
</gene>
<organism evidence="3 4">
    <name type="scientific">Ajellomyces capsulatus (strain H88)</name>
    <name type="common">Darling's disease fungus</name>
    <name type="synonym">Histoplasma capsulatum</name>
    <dbReference type="NCBI Taxonomy" id="544711"/>
    <lineage>
        <taxon>Eukaryota</taxon>
        <taxon>Fungi</taxon>
        <taxon>Dikarya</taxon>
        <taxon>Ascomycota</taxon>
        <taxon>Pezizomycotina</taxon>
        <taxon>Eurotiomycetes</taxon>
        <taxon>Eurotiomycetidae</taxon>
        <taxon>Onygenales</taxon>
        <taxon>Ajellomycetaceae</taxon>
        <taxon>Histoplasma</taxon>
    </lineage>
</organism>
<evidence type="ECO:0000313" key="4">
    <source>
        <dbReference type="Proteomes" id="UP000663419"/>
    </source>
</evidence>
<evidence type="ECO:0000256" key="2">
    <source>
        <dbReference type="SAM" id="Phobius"/>
    </source>
</evidence>
<evidence type="ECO:0000313" key="3">
    <source>
        <dbReference type="EMBL" id="QSS50373.1"/>
    </source>
</evidence>
<keyword evidence="2" id="KW-0472">Membrane</keyword>
<feature type="region of interest" description="Disordered" evidence="1">
    <location>
        <begin position="66"/>
        <end position="118"/>
    </location>
</feature>
<dbReference type="AlphaFoldDB" id="A0A8A1LCH9"/>
<evidence type="ECO:0000256" key="1">
    <source>
        <dbReference type="SAM" id="MobiDB-lite"/>
    </source>
</evidence>
<accession>A0A8A1LCH9</accession>
<keyword evidence="2" id="KW-0812">Transmembrane</keyword>